<proteinExistence type="predicted"/>
<sequence>MARSLFLFILLLNSIFVIDRTEARPFNIIMVPKTNVRCNEGGLDGFFGGLSLGAIKQSGPSPGEGHKFTDSLGGIKESGPSPGEGHKFTDSLGGIKESGPSHGGSGH</sequence>
<evidence type="ECO:0000313" key="3">
    <source>
        <dbReference type="EMBL" id="KAK2657554.1"/>
    </source>
</evidence>
<evidence type="ECO:0000256" key="2">
    <source>
        <dbReference type="SAM" id="SignalP"/>
    </source>
</evidence>
<dbReference type="EMBL" id="JANJYI010000003">
    <property type="protein sequence ID" value="KAK2657554.1"/>
    <property type="molecule type" value="Genomic_DNA"/>
</dbReference>
<dbReference type="GO" id="GO:0045087">
    <property type="term" value="P:innate immune response"/>
    <property type="evidence" value="ECO:0007669"/>
    <property type="project" value="InterPro"/>
</dbReference>
<feature type="signal peptide" evidence="2">
    <location>
        <begin position="1"/>
        <end position="23"/>
    </location>
</feature>
<dbReference type="Proteomes" id="UP001280121">
    <property type="component" value="Unassembled WGS sequence"/>
</dbReference>
<dbReference type="AlphaFoldDB" id="A0AAD9XDN7"/>
<dbReference type="PANTHER" id="PTHR34663">
    <property type="entry name" value="OS06G0637400 PROTEIN"/>
    <property type="match status" value="1"/>
</dbReference>
<evidence type="ECO:0000256" key="1">
    <source>
        <dbReference type="SAM" id="MobiDB-lite"/>
    </source>
</evidence>
<name>A0AAD9XDN7_9ROSI</name>
<feature type="region of interest" description="Disordered" evidence="1">
    <location>
        <begin position="58"/>
        <end position="107"/>
    </location>
</feature>
<accession>A0AAD9XDN7</accession>
<dbReference type="GO" id="GO:0050793">
    <property type="term" value="P:regulation of developmental process"/>
    <property type="evidence" value="ECO:0007669"/>
    <property type="project" value="InterPro"/>
</dbReference>
<dbReference type="InterPro" id="IPR044700">
    <property type="entry name" value="PIP2/PIPL1"/>
</dbReference>
<reference evidence="3" key="1">
    <citation type="journal article" date="2023" name="Plant J.">
        <title>Genome sequences and population genomics provide insights into the demographic history, inbreeding, and mutation load of two 'living fossil' tree species of Dipteronia.</title>
        <authorList>
            <person name="Feng Y."/>
            <person name="Comes H.P."/>
            <person name="Chen J."/>
            <person name="Zhu S."/>
            <person name="Lu R."/>
            <person name="Zhang X."/>
            <person name="Li P."/>
            <person name="Qiu J."/>
            <person name="Olsen K.M."/>
            <person name="Qiu Y."/>
        </authorList>
    </citation>
    <scope>NUCLEOTIDE SEQUENCE</scope>
    <source>
        <strain evidence="3">KIB01</strain>
    </source>
</reference>
<evidence type="ECO:0000313" key="4">
    <source>
        <dbReference type="Proteomes" id="UP001280121"/>
    </source>
</evidence>
<evidence type="ECO:0008006" key="5">
    <source>
        <dbReference type="Google" id="ProtNLM"/>
    </source>
</evidence>
<feature type="chain" id="PRO_5042198622" description="Glycine-rich protein" evidence="2">
    <location>
        <begin position="24"/>
        <end position="107"/>
    </location>
</feature>
<dbReference type="PANTHER" id="PTHR34663:SF21">
    <property type="entry name" value="PROTEIN, PUTATIVE-RELATED"/>
    <property type="match status" value="1"/>
</dbReference>
<protein>
    <recommendedName>
        <fullName evidence="5">Glycine-rich protein</fullName>
    </recommendedName>
</protein>
<keyword evidence="2" id="KW-0732">Signal</keyword>
<keyword evidence="4" id="KW-1185">Reference proteome</keyword>
<gene>
    <name evidence="3" type="ORF">Ddye_010606</name>
</gene>
<comment type="caution">
    <text evidence="3">The sequence shown here is derived from an EMBL/GenBank/DDBJ whole genome shotgun (WGS) entry which is preliminary data.</text>
</comment>
<organism evidence="3 4">
    <name type="scientific">Dipteronia dyeriana</name>
    <dbReference type="NCBI Taxonomy" id="168575"/>
    <lineage>
        <taxon>Eukaryota</taxon>
        <taxon>Viridiplantae</taxon>
        <taxon>Streptophyta</taxon>
        <taxon>Embryophyta</taxon>
        <taxon>Tracheophyta</taxon>
        <taxon>Spermatophyta</taxon>
        <taxon>Magnoliopsida</taxon>
        <taxon>eudicotyledons</taxon>
        <taxon>Gunneridae</taxon>
        <taxon>Pentapetalae</taxon>
        <taxon>rosids</taxon>
        <taxon>malvids</taxon>
        <taxon>Sapindales</taxon>
        <taxon>Sapindaceae</taxon>
        <taxon>Hippocastanoideae</taxon>
        <taxon>Acereae</taxon>
        <taxon>Dipteronia</taxon>
    </lineage>
</organism>